<proteinExistence type="predicted"/>
<organism evidence="2 3">
    <name type="scientific">Schizothecium vesticola</name>
    <dbReference type="NCBI Taxonomy" id="314040"/>
    <lineage>
        <taxon>Eukaryota</taxon>
        <taxon>Fungi</taxon>
        <taxon>Dikarya</taxon>
        <taxon>Ascomycota</taxon>
        <taxon>Pezizomycotina</taxon>
        <taxon>Sordariomycetes</taxon>
        <taxon>Sordariomycetidae</taxon>
        <taxon>Sordariales</taxon>
        <taxon>Schizotheciaceae</taxon>
        <taxon>Schizothecium</taxon>
    </lineage>
</organism>
<evidence type="ECO:0000313" key="3">
    <source>
        <dbReference type="Proteomes" id="UP001172155"/>
    </source>
</evidence>
<dbReference type="Proteomes" id="UP001172155">
    <property type="component" value="Unassembled WGS sequence"/>
</dbReference>
<reference evidence="2" key="1">
    <citation type="submission" date="2023-06" db="EMBL/GenBank/DDBJ databases">
        <title>Genome-scale phylogeny and comparative genomics of the fungal order Sordariales.</title>
        <authorList>
            <consortium name="Lawrence Berkeley National Laboratory"/>
            <person name="Hensen N."/>
            <person name="Bonometti L."/>
            <person name="Westerberg I."/>
            <person name="Brannstrom I.O."/>
            <person name="Guillou S."/>
            <person name="Cros-Aarteil S."/>
            <person name="Calhoun S."/>
            <person name="Haridas S."/>
            <person name="Kuo A."/>
            <person name="Mondo S."/>
            <person name="Pangilinan J."/>
            <person name="Riley R."/>
            <person name="LaButti K."/>
            <person name="Andreopoulos B."/>
            <person name="Lipzen A."/>
            <person name="Chen C."/>
            <person name="Yanf M."/>
            <person name="Daum C."/>
            <person name="Ng V."/>
            <person name="Clum A."/>
            <person name="Steindorff A."/>
            <person name="Ohm R."/>
            <person name="Martin F."/>
            <person name="Silar P."/>
            <person name="Natvig D."/>
            <person name="Lalanne C."/>
            <person name="Gautier V."/>
            <person name="Ament-velasquez S.L."/>
            <person name="Kruys A."/>
            <person name="Hutchinson M.I."/>
            <person name="Powell A.J."/>
            <person name="Barry K."/>
            <person name="Miller A.N."/>
            <person name="Grigoriev I.V."/>
            <person name="Debuchy R."/>
            <person name="Gladieux P."/>
            <person name="Thoren M.H."/>
            <person name="Johannesson H."/>
        </authorList>
    </citation>
    <scope>NUCLEOTIDE SEQUENCE</scope>
    <source>
        <strain evidence="2">SMH3187-1</strain>
    </source>
</reference>
<accession>A0AA40K4K8</accession>
<protein>
    <submittedName>
        <fullName evidence="2">Uncharacterized protein</fullName>
    </submittedName>
</protein>
<evidence type="ECO:0000313" key="2">
    <source>
        <dbReference type="EMBL" id="KAK0745709.1"/>
    </source>
</evidence>
<comment type="caution">
    <text evidence="2">The sequence shown here is derived from an EMBL/GenBank/DDBJ whole genome shotgun (WGS) entry which is preliminary data.</text>
</comment>
<feature type="region of interest" description="Disordered" evidence="1">
    <location>
        <begin position="37"/>
        <end position="65"/>
    </location>
</feature>
<evidence type="ECO:0000256" key="1">
    <source>
        <dbReference type="SAM" id="MobiDB-lite"/>
    </source>
</evidence>
<dbReference type="AlphaFoldDB" id="A0AA40K4K8"/>
<keyword evidence="3" id="KW-1185">Reference proteome</keyword>
<name>A0AA40K4K8_9PEZI</name>
<gene>
    <name evidence="2" type="ORF">B0T18DRAFT_428814</name>
</gene>
<sequence length="178" mass="19673">MGQSMTSNGLVAHPAAQRAAAIVATPLDGPQLTTENAARMVEGGGEDSNSTPSTELDGDQDKTLEEWAADEEQDYDSSEGFYPQHLFVPGMGPGMERRYHVQRLSGLGFDLVPYAPSDAAMPAPTGPEIPQLVLTTEEGEQFSLWDPVRYDYDFYRGRFHYYCLDTEDDEAEALEEEK</sequence>
<dbReference type="EMBL" id="JAUKUD010000004">
    <property type="protein sequence ID" value="KAK0745709.1"/>
    <property type="molecule type" value="Genomic_DNA"/>
</dbReference>